<gene>
    <name evidence="1" type="ORF">B2A_02054</name>
</gene>
<dbReference type="EMBL" id="AUZZ01001441">
    <property type="protein sequence ID" value="EQD64343.1"/>
    <property type="molecule type" value="Genomic_DNA"/>
</dbReference>
<dbReference type="AlphaFoldDB" id="T1B787"/>
<reference evidence="1" key="1">
    <citation type="submission" date="2013-08" db="EMBL/GenBank/DDBJ databases">
        <authorList>
            <person name="Mendez C."/>
            <person name="Richter M."/>
            <person name="Ferrer M."/>
            <person name="Sanchez J."/>
        </authorList>
    </citation>
    <scope>NUCLEOTIDE SEQUENCE</scope>
</reference>
<sequence>LFEDRHPHAGGPNHYAAYLENDDGFEVELVARTMSQ</sequence>
<evidence type="ECO:0000313" key="1">
    <source>
        <dbReference type="EMBL" id="EQD64343.1"/>
    </source>
</evidence>
<feature type="non-terminal residue" evidence="1">
    <location>
        <position position="1"/>
    </location>
</feature>
<comment type="caution">
    <text evidence="1">The sequence shown here is derived from an EMBL/GenBank/DDBJ whole genome shotgun (WGS) entry which is preliminary data.</text>
</comment>
<protein>
    <submittedName>
        <fullName evidence="1">Glyoxalase</fullName>
    </submittedName>
</protein>
<reference evidence="1" key="2">
    <citation type="journal article" date="2014" name="ISME J.">
        <title>Microbial stratification in low pH oxic and suboxic macroscopic growths along an acid mine drainage.</title>
        <authorList>
            <person name="Mendez-Garcia C."/>
            <person name="Mesa V."/>
            <person name="Sprenger R.R."/>
            <person name="Richter M."/>
            <person name="Diez M.S."/>
            <person name="Solano J."/>
            <person name="Bargiela R."/>
            <person name="Golyshina O.V."/>
            <person name="Manteca A."/>
            <person name="Ramos J.L."/>
            <person name="Gallego J.R."/>
            <person name="Llorente I."/>
            <person name="Martins Dos Santos V.A."/>
            <person name="Jensen O.N."/>
            <person name="Pelaez A.I."/>
            <person name="Sanchez J."/>
            <person name="Ferrer M."/>
        </authorList>
    </citation>
    <scope>NUCLEOTIDE SEQUENCE</scope>
</reference>
<accession>T1B787</accession>
<organism evidence="1">
    <name type="scientific">mine drainage metagenome</name>
    <dbReference type="NCBI Taxonomy" id="410659"/>
    <lineage>
        <taxon>unclassified sequences</taxon>
        <taxon>metagenomes</taxon>
        <taxon>ecological metagenomes</taxon>
    </lineage>
</organism>
<name>T1B787_9ZZZZ</name>
<proteinExistence type="predicted"/>